<dbReference type="AlphaFoldDB" id="A0A438MAV3"/>
<feature type="compositionally biased region" description="Basic and acidic residues" evidence="1">
    <location>
        <begin position="223"/>
        <end position="235"/>
    </location>
</feature>
<proteinExistence type="predicted"/>
<dbReference type="RefSeq" id="WP_127934812.1">
    <property type="nucleotide sequence ID" value="NZ_SAUN01000001.1"/>
</dbReference>
<accession>A0A438MAV3</accession>
<reference evidence="2 3" key="1">
    <citation type="submission" date="2019-01" db="EMBL/GenBank/DDBJ databases">
        <title>Sequencing the genomes of 1000 actinobacteria strains.</title>
        <authorList>
            <person name="Klenk H.-P."/>
        </authorList>
    </citation>
    <scope>NUCLEOTIDE SEQUENCE [LARGE SCALE GENOMIC DNA]</scope>
    <source>
        <strain evidence="2 3">DSM 43925</strain>
    </source>
</reference>
<feature type="region of interest" description="Disordered" evidence="1">
    <location>
        <begin position="220"/>
        <end position="243"/>
    </location>
</feature>
<keyword evidence="3" id="KW-1185">Reference proteome</keyword>
<evidence type="ECO:0000313" key="2">
    <source>
        <dbReference type="EMBL" id="RVX42775.1"/>
    </source>
</evidence>
<sequence length="243" mass="26623">MAAPPLYEAIVRDPDRPIWIRLHRAFAAWAQSKGFPAPDTGKARQQQELSGMRLIMERRADCGRYLMEEPDRRTKVIFLDGRPGWTLISVEGSGPARAPGFIPGYLRTARITDGAIHLEDRATLVTEAEVHQLLRALEEPRRRAPIVVVTPGADNSTRADQLAAAVAGAALVVRLADRQTEELFNKLIGRDLGAYGGAIRRRFVLDFAIGAGTWEVRLAGPDESTRTSRGPRPDGGRAVSGRA</sequence>
<gene>
    <name evidence="2" type="ORF">EDD27_5438</name>
</gene>
<organism evidence="2 3">
    <name type="scientific">Nonomuraea polychroma</name>
    <dbReference type="NCBI Taxonomy" id="46176"/>
    <lineage>
        <taxon>Bacteria</taxon>
        <taxon>Bacillati</taxon>
        <taxon>Actinomycetota</taxon>
        <taxon>Actinomycetes</taxon>
        <taxon>Streptosporangiales</taxon>
        <taxon>Streptosporangiaceae</taxon>
        <taxon>Nonomuraea</taxon>
    </lineage>
</organism>
<dbReference type="EMBL" id="SAUN01000001">
    <property type="protein sequence ID" value="RVX42775.1"/>
    <property type="molecule type" value="Genomic_DNA"/>
</dbReference>
<evidence type="ECO:0000313" key="3">
    <source>
        <dbReference type="Proteomes" id="UP000284824"/>
    </source>
</evidence>
<name>A0A438MAV3_9ACTN</name>
<protein>
    <submittedName>
        <fullName evidence="2">Uncharacterized protein</fullName>
    </submittedName>
</protein>
<evidence type="ECO:0000256" key="1">
    <source>
        <dbReference type="SAM" id="MobiDB-lite"/>
    </source>
</evidence>
<dbReference type="Proteomes" id="UP000284824">
    <property type="component" value="Unassembled WGS sequence"/>
</dbReference>
<comment type="caution">
    <text evidence="2">The sequence shown here is derived from an EMBL/GenBank/DDBJ whole genome shotgun (WGS) entry which is preliminary data.</text>
</comment>
<dbReference type="OrthoDB" id="3246562at2"/>